<comment type="catalytic activity">
    <reaction evidence="9 12">
        <text>cytidine(4) in tRNA(Pro) + S-adenosyl-L-methionine = 2'-O-methylcytidine(4) in tRNA(Pro) + S-adenosyl-L-homocysteine + H(+)</text>
        <dbReference type="Rhea" id="RHEA:32767"/>
        <dbReference type="Rhea" id="RHEA-COMP:10397"/>
        <dbReference type="Rhea" id="RHEA-COMP:10398"/>
        <dbReference type="ChEBI" id="CHEBI:15378"/>
        <dbReference type="ChEBI" id="CHEBI:57856"/>
        <dbReference type="ChEBI" id="CHEBI:59789"/>
        <dbReference type="ChEBI" id="CHEBI:74495"/>
        <dbReference type="ChEBI" id="CHEBI:82748"/>
        <dbReference type="EC" id="2.1.1.225"/>
    </reaction>
</comment>
<evidence type="ECO:0000256" key="10">
    <source>
        <dbReference type="ARBA" id="ARBA00048635"/>
    </source>
</evidence>
<dbReference type="AlphaFoldDB" id="A0A6J8BY44"/>
<dbReference type="GO" id="GO:0030488">
    <property type="term" value="P:tRNA methylation"/>
    <property type="evidence" value="ECO:0007669"/>
    <property type="project" value="InterPro"/>
</dbReference>
<evidence type="ECO:0000256" key="4">
    <source>
        <dbReference type="ARBA" id="ARBA00022691"/>
    </source>
</evidence>
<dbReference type="InterPro" id="IPR039044">
    <property type="entry name" value="Trm13"/>
</dbReference>
<evidence type="ECO:0000256" key="2">
    <source>
        <dbReference type="ARBA" id="ARBA00022603"/>
    </source>
</evidence>
<evidence type="ECO:0000256" key="6">
    <source>
        <dbReference type="ARBA" id="ARBA00022723"/>
    </source>
</evidence>
<evidence type="ECO:0000256" key="11">
    <source>
        <dbReference type="ARBA" id="ARBA00049393"/>
    </source>
</evidence>
<dbReference type="EC" id="2.1.1.225" evidence="12"/>
<evidence type="ECO:0000259" key="14">
    <source>
        <dbReference type="PROSITE" id="PS51800"/>
    </source>
</evidence>
<evidence type="ECO:0000256" key="12">
    <source>
        <dbReference type="RuleBase" id="RU367103"/>
    </source>
</evidence>
<dbReference type="PROSITE" id="PS51800">
    <property type="entry name" value="ZF_CHHC_U11_48K"/>
    <property type="match status" value="1"/>
</dbReference>
<dbReference type="Pfam" id="PF05206">
    <property type="entry name" value="TRM13"/>
    <property type="match status" value="1"/>
</dbReference>
<feature type="region of interest" description="Disordered" evidence="13">
    <location>
        <begin position="391"/>
        <end position="441"/>
    </location>
</feature>
<name>A0A6J8BY44_MYTCO</name>
<sequence length="493" mass="56023">MTDGQCSFFLEKKRRFCRFKPNSGQKYCAEHTGLLGIPSDRKRIICPIDSKHTCYEDQLSKHLKKCRKQLGILPDYHCPGINSGETDEADLDAKFSLLDIPTDDLKQLIMKINKLYDEHIKIPSEILSHTCLEEELCNSSYGIPAIRHRKQQASLIGHLDKMGLIKDTMTFVELGAGKGMLSHWIQKAGEENDNCNYILVDRGTCRYKADNFHKWDDKGPKFERIRIDIEHLHLGKVNTISESAHPVVAVGKHLCGSATDLAVRCVTNTLTTEVDGDEPVEKKSKNDKCKKFGGLSIALCCHHRCQWKPYVGKAFFQKNGLSIRDFRILCKLSSWTAATWTGWKSVDEMNKSQGISTDSSKLLVEKTKLHQEAVSSIVSDNSQQEEKTLAYSDNLKSKEKDDSPLDENLNTADTESSDSETEDRSNDTEQMSFKRPELNLSTKEREEIGRKCKRLIDYGRLEYLKEKGLNCDMKVYIEERLTPENVAIFAKPS</sequence>
<evidence type="ECO:0000256" key="13">
    <source>
        <dbReference type="SAM" id="MobiDB-lite"/>
    </source>
</evidence>
<comment type="catalytic activity">
    <reaction evidence="11 12">
        <text>adenosine(4) in tRNA(His) + S-adenosyl-L-methionine = 2'-O-methyladenosine(4) in tRNA(His) + S-adenosyl-L-homocysteine + H(+)</text>
        <dbReference type="Rhea" id="RHEA:43196"/>
        <dbReference type="Rhea" id="RHEA-COMP:10401"/>
        <dbReference type="Rhea" id="RHEA-COMP:10402"/>
        <dbReference type="ChEBI" id="CHEBI:15378"/>
        <dbReference type="ChEBI" id="CHEBI:57856"/>
        <dbReference type="ChEBI" id="CHEBI:59789"/>
        <dbReference type="ChEBI" id="CHEBI:74411"/>
        <dbReference type="ChEBI" id="CHEBI:74477"/>
        <dbReference type="EC" id="2.1.1.225"/>
    </reaction>
</comment>
<reference evidence="15 16" key="1">
    <citation type="submission" date="2020-06" db="EMBL/GenBank/DDBJ databases">
        <authorList>
            <person name="Li R."/>
            <person name="Bekaert M."/>
        </authorList>
    </citation>
    <scope>NUCLEOTIDE SEQUENCE [LARGE SCALE GENOMIC DNA]</scope>
    <source>
        <strain evidence="16">wild</strain>
    </source>
</reference>
<feature type="domain" description="CHHC U11-48K-type" evidence="14">
    <location>
        <begin position="43"/>
        <end position="70"/>
    </location>
</feature>
<keyword evidence="4 12" id="KW-0949">S-adenosyl-L-methionine</keyword>
<keyword evidence="7 12" id="KW-0863">Zinc-finger</keyword>
<evidence type="ECO:0000256" key="7">
    <source>
        <dbReference type="ARBA" id="ARBA00022771"/>
    </source>
</evidence>
<protein>
    <recommendedName>
        <fullName evidence="12">tRNA:m(4)X modification enzyme TRM13</fullName>
        <ecNumber evidence="12">2.1.1.225</ecNumber>
    </recommendedName>
</protein>
<proteinExistence type="inferred from homology"/>
<accession>A0A6J8BY44</accession>
<dbReference type="GO" id="GO:0008270">
    <property type="term" value="F:zinc ion binding"/>
    <property type="evidence" value="ECO:0007669"/>
    <property type="project" value="UniProtKB-KW"/>
</dbReference>
<keyword evidence="5 12" id="KW-0819">tRNA processing</keyword>
<keyword evidence="2 12" id="KW-0489">Methyltransferase</keyword>
<dbReference type="InterPro" id="IPR021721">
    <property type="entry name" value="Znf_CCCH-type_TRM13"/>
</dbReference>
<evidence type="ECO:0000256" key="1">
    <source>
        <dbReference type="ARBA" id="ARBA00005265"/>
    </source>
</evidence>
<evidence type="ECO:0000256" key="9">
    <source>
        <dbReference type="ARBA" id="ARBA00048165"/>
    </source>
</evidence>
<comment type="catalytic activity">
    <reaction evidence="10 12">
        <text>cytidine(4) in tRNA(Gly)(GCC) + S-adenosyl-L-methionine = 2'-O-methylcytidine(4) in tRNA(Gly)(GCC) + S-adenosyl-L-homocysteine + H(+)</text>
        <dbReference type="Rhea" id="RHEA:43192"/>
        <dbReference type="Rhea" id="RHEA-COMP:10399"/>
        <dbReference type="Rhea" id="RHEA-COMP:10400"/>
        <dbReference type="ChEBI" id="CHEBI:15378"/>
        <dbReference type="ChEBI" id="CHEBI:57856"/>
        <dbReference type="ChEBI" id="CHEBI:59789"/>
        <dbReference type="ChEBI" id="CHEBI:74495"/>
        <dbReference type="ChEBI" id="CHEBI:82748"/>
        <dbReference type="EC" id="2.1.1.225"/>
    </reaction>
</comment>
<evidence type="ECO:0000256" key="5">
    <source>
        <dbReference type="ARBA" id="ARBA00022694"/>
    </source>
</evidence>
<comment type="function">
    <text evidence="12">tRNA methylase which 2'-O-methylates cytidine(4) in tRNA(Pro) and tRNA(Gly)(GCC), and adenosine(4) in tRNA(His).</text>
</comment>
<organism evidence="15 16">
    <name type="scientific">Mytilus coruscus</name>
    <name type="common">Sea mussel</name>
    <dbReference type="NCBI Taxonomy" id="42192"/>
    <lineage>
        <taxon>Eukaryota</taxon>
        <taxon>Metazoa</taxon>
        <taxon>Spiralia</taxon>
        <taxon>Lophotrochozoa</taxon>
        <taxon>Mollusca</taxon>
        <taxon>Bivalvia</taxon>
        <taxon>Autobranchia</taxon>
        <taxon>Pteriomorphia</taxon>
        <taxon>Mytilida</taxon>
        <taxon>Mytiloidea</taxon>
        <taxon>Mytilidae</taxon>
        <taxon>Mytilinae</taxon>
        <taxon>Mytilus</taxon>
    </lineage>
</organism>
<evidence type="ECO:0000313" key="16">
    <source>
        <dbReference type="Proteomes" id="UP000507470"/>
    </source>
</evidence>
<keyword evidence="6 12" id="KW-0479">Metal-binding</keyword>
<dbReference type="InterPro" id="IPR022776">
    <property type="entry name" value="TRM13/UPF0224_CHHC_Znf_dom"/>
</dbReference>
<evidence type="ECO:0000256" key="3">
    <source>
        <dbReference type="ARBA" id="ARBA00022679"/>
    </source>
</evidence>
<dbReference type="GO" id="GO:0106050">
    <property type="term" value="F:tRNA 2'-O-methyltransferase activity"/>
    <property type="evidence" value="ECO:0007669"/>
    <property type="project" value="UniProtKB-UniRule"/>
</dbReference>
<dbReference type="Pfam" id="PF05253">
    <property type="entry name" value="zf-U11-48K"/>
    <property type="match status" value="1"/>
</dbReference>
<dbReference type="PANTHER" id="PTHR12998:SF0">
    <property type="entry name" value="TRNA:M(4)X MODIFICATION ENZYME TRM13 HOMOLOG"/>
    <property type="match status" value="1"/>
</dbReference>
<dbReference type="Pfam" id="PF11722">
    <property type="entry name" value="zf-TRM13_CCCH"/>
    <property type="match status" value="1"/>
</dbReference>
<comment type="similarity">
    <text evidence="1 12">Belongs to the methyltransferase TRM13 family.</text>
</comment>
<feature type="compositionally biased region" description="Basic and acidic residues" evidence="13">
    <location>
        <begin position="422"/>
        <end position="441"/>
    </location>
</feature>
<keyword evidence="3 12" id="KW-0808">Transferase</keyword>
<dbReference type="PANTHER" id="PTHR12998">
    <property type="entry name" value="TRNA:M(4)X MODIFICATION ENZYME TRM13 HOMOLOG"/>
    <property type="match status" value="1"/>
</dbReference>
<keyword evidence="16" id="KW-1185">Reference proteome</keyword>
<evidence type="ECO:0000313" key="15">
    <source>
        <dbReference type="EMBL" id="CAC5387820.1"/>
    </source>
</evidence>
<evidence type="ECO:0000256" key="8">
    <source>
        <dbReference type="ARBA" id="ARBA00022833"/>
    </source>
</evidence>
<dbReference type="OrthoDB" id="258806at2759"/>
<gene>
    <name evidence="15" type="ORF">MCOR_23104</name>
</gene>
<dbReference type="EMBL" id="CACVKT020004042">
    <property type="protein sequence ID" value="CAC5387820.1"/>
    <property type="molecule type" value="Genomic_DNA"/>
</dbReference>
<dbReference type="InterPro" id="IPR007871">
    <property type="entry name" value="Methyltransferase_TRM13"/>
</dbReference>
<keyword evidence="8 12" id="KW-0862">Zinc</keyword>
<dbReference type="Proteomes" id="UP000507470">
    <property type="component" value="Unassembled WGS sequence"/>
</dbReference>